<evidence type="ECO:0000313" key="5">
    <source>
        <dbReference type="Proteomes" id="UP000460221"/>
    </source>
</evidence>
<dbReference type="SUPFAM" id="SSF46689">
    <property type="entry name" value="Homeodomain-like"/>
    <property type="match status" value="2"/>
</dbReference>
<gene>
    <name evidence="4" type="ORF">GIS00_03595</name>
</gene>
<organism evidence="4 5">
    <name type="scientific">Nakamurella alba</name>
    <dbReference type="NCBI Taxonomy" id="2665158"/>
    <lineage>
        <taxon>Bacteria</taxon>
        <taxon>Bacillati</taxon>
        <taxon>Actinomycetota</taxon>
        <taxon>Actinomycetes</taxon>
        <taxon>Nakamurellales</taxon>
        <taxon>Nakamurellaceae</taxon>
        <taxon>Nakamurella</taxon>
    </lineage>
</organism>
<comment type="caution">
    <text evidence="4">The sequence shown here is derived from an EMBL/GenBank/DDBJ whole genome shotgun (WGS) entry which is preliminary data.</text>
</comment>
<dbReference type="Gene3D" id="1.10.10.60">
    <property type="entry name" value="Homeodomain-like"/>
    <property type="match status" value="2"/>
</dbReference>
<evidence type="ECO:0000313" key="4">
    <source>
        <dbReference type="EMBL" id="MTD13029.1"/>
    </source>
</evidence>
<dbReference type="RefSeq" id="WP_154766982.1">
    <property type="nucleotide sequence ID" value="NZ_WLYK01000001.1"/>
</dbReference>
<dbReference type="GO" id="GO:0003700">
    <property type="term" value="F:DNA-binding transcription factor activity"/>
    <property type="evidence" value="ECO:0007669"/>
    <property type="project" value="TreeGrafter"/>
</dbReference>
<evidence type="ECO:0000256" key="2">
    <source>
        <dbReference type="PROSITE-ProRule" id="PRU00335"/>
    </source>
</evidence>
<sequence length="395" mass="43819">MAAPTPGTDRRSRRRVQLMDASARLFQEFGYHNVSMDDIAVAVGLTGPALYRHFRNKHDILAQALFAQLDLVAGVASRSLTVDGTGAERLDLYFADLAALVVDVEEALLWKRERRHLAGDEQQQFRRQLRSVLADTVRIIRGARPDLEEPDAVLLGWVVLSVFSNARHYRAQLDPTTLSRVLIAMGRSVVMTDLSTAHDDAGTPPVDLERRPAGRRDRILHAAARLFDSSGYYAVGIEDIAAAAAVSIASVYQHFSSKAELLQLMLSRGADGINYVTAHRLAWAADAQDALWTILDTYLELALGPHRRLLGILTADVIYLPTETQQALQRTEREYLDEWTAALLAVRPELPATEAPALVRTTLALINETTQIPAMRDRPHIRSELRSISLSVLHS</sequence>
<dbReference type="AlphaFoldDB" id="A0A7K1FHW5"/>
<keyword evidence="1 2" id="KW-0238">DNA-binding</keyword>
<feature type="domain" description="HTH tetR-type" evidence="3">
    <location>
        <begin position="213"/>
        <end position="273"/>
    </location>
</feature>
<dbReference type="PROSITE" id="PS50977">
    <property type="entry name" value="HTH_TETR_2"/>
    <property type="match status" value="2"/>
</dbReference>
<feature type="DNA-binding region" description="H-T-H motif" evidence="2">
    <location>
        <begin position="35"/>
        <end position="54"/>
    </location>
</feature>
<accession>A0A7K1FHW5</accession>
<dbReference type="PRINTS" id="PR00455">
    <property type="entry name" value="HTHTETR"/>
</dbReference>
<dbReference type="Pfam" id="PF00440">
    <property type="entry name" value="TetR_N"/>
    <property type="match status" value="2"/>
</dbReference>
<dbReference type="InterPro" id="IPR023772">
    <property type="entry name" value="DNA-bd_HTH_TetR-type_CS"/>
</dbReference>
<dbReference type="InterPro" id="IPR009057">
    <property type="entry name" value="Homeodomain-like_sf"/>
</dbReference>
<keyword evidence="5" id="KW-1185">Reference proteome</keyword>
<name>A0A7K1FHW5_9ACTN</name>
<protein>
    <submittedName>
        <fullName evidence="4">TetR family transcriptional regulator</fullName>
    </submittedName>
</protein>
<evidence type="ECO:0000256" key="1">
    <source>
        <dbReference type="ARBA" id="ARBA00023125"/>
    </source>
</evidence>
<evidence type="ECO:0000259" key="3">
    <source>
        <dbReference type="PROSITE" id="PS50977"/>
    </source>
</evidence>
<dbReference type="Gene3D" id="1.10.357.10">
    <property type="entry name" value="Tetracycline Repressor, domain 2"/>
    <property type="match status" value="2"/>
</dbReference>
<feature type="domain" description="HTH tetR-type" evidence="3">
    <location>
        <begin position="12"/>
        <end position="72"/>
    </location>
</feature>
<dbReference type="PANTHER" id="PTHR30055:SF237">
    <property type="entry name" value="TRANSCRIPTIONAL REPRESSOR MCE3R"/>
    <property type="match status" value="1"/>
</dbReference>
<proteinExistence type="predicted"/>
<dbReference type="InterPro" id="IPR050109">
    <property type="entry name" value="HTH-type_TetR-like_transc_reg"/>
</dbReference>
<dbReference type="PANTHER" id="PTHR30055">
    <property type="entry name" value="HTH-TYPE TRANSCRIPTIONAL REGULATOR RUTR"/>
    <property type="match status" value="1"/>
</dbReference>
<dbReference type="InterPro" id="IPR001647">
    <property type="entry name" value="HTH_TetR"/>
</dbReference>
<dbReference type="PROSITE" id="PS01081">
    <property type="entry name" value="HTH_TETR_1"/>
    <property type="match status" value="1"/>
</dbReference>
<dbReference type="Proteomes" id="UP000460221">
    <property type="component" value="Unassembled WGS sequence"/>
</dbReference>
<dbReference type="EMBL" id="WLYK01000001">
    <property type="protein sequence ID" value="MTD13029.1"/>
    <property type="molecule type" value="Genomic_DNA"/>
</dbReference>
<dbReference type="GO" id="GO:0000976">
    <property type="term" value="F:transcription cis-regulatory region binding"/>
    <property type="evidence" value="ECO:0007669"/>
    <property type="project" value="TreeGrafter"/>
</dbReference>
<reference evidence="4 5" key="1">
    <citation type="submission" date="2019-11" db="EMBL/GenBank/DDBJ databases">
        <authorList>
            <person name="Jiang L.-Q."/>
        </authorList>
    </citation>
    <scope>NUCLEOTIDE SEQUENCE [LARGE SCALE GENOMIC DNA]</scope>
    <source>
        <strain evidence="4 5">YIM 132087</strain>
    </source>
</reference>
<feature type="DNA-binding region" description="H-T-H motif" evidence="2">
    <location>
        <begin position="236"/>
        <end position="255"/>
    </location>
</feature>